<evidence type="ECO:0000256" key="1">
    <source>
        <dbReference type="SAM" id="SignalP"/>
    </source>
</evidence>
<gene>
    <name evidence="2" type="ORF">HNQ67_001394</name>
</gene>
<evidence type="ECO:0000313" key="2">
    <source>
        <dbReference type="EMBL" id="MBB5291880.1"/>
    </source>
</evidence>
<feature type="signal peptide" evidence="1">
    <location>
        <begin position="1"/>
        <end position="31"/>
    </location>
</feature>
<reference evidence="2 3" key="1">
    <citation type="submission" date="2020-08" db="EMBL/GenBank/DDBJ databases">
        <title>Genomic Encyclopedia of Type Strains, Phase IV (KMG-IV): sequencing the most valuable type-strain genomes for metagenomic binning, comparative biology and taxonomic classification.</title>
        <authorList>
            <person name="Goeker M."/>
        </authorList>
    </citation>
    <scope>NUCLEOTIDE SEQUENCE [LARGE SCALE GENOMIC DNA]</scope>
    <source>
        <strain evidence="2 3">DSM 25335</strain>
    </source>
</reference>
<accession>A0A7W8HZK2</accession>
<protein>
    <submittedName>
        <fullName evidence="2">Uncharacterized protein</fullName>
    </submittedName>
</protein>
<dbReference type="Proteomes" id="UP000566663">
    <property type="component" value="Unassembled WGS sequence"/>
</dbReference>
<dbReference type="EMBL" id="JACHFZ010000002">
    <property type="protein sequence ID" value="MBB5291880.1"/>
    <property type="molecule type" value="Genomic_DNA"/>
</dbReference>
<organism evidence="2 3">
    <name type="scientific">Brevundimonas basaltis</name>
    <dbReference type="NCBI Taxonomy" id="472166"/>
    <lineage>
        <taxon>Bacteria</taxon>
        <taxon>Pseudomonadati</taxon>
        <taxon>Pseudomonadota</taxon>
        <taxon>Alphaproteobacteria</taxon>
        <taxon>Caulobacterales</taxon>
        <taxon>Caulobacteraceae</taxon>
        <taxon>Brevundimonas</taxon>
    </lineage>
</organism>
<name>A0A7W8HZK2_9CAUL</name>
<evidence type="ECO:0000313" key="3">
    <source>
        <dbReference type="Proteomes" id="UP000566663"/>
    </source>
</evidence>
<feature type="chain" id="PRO_5030875540" evidence="1">
    <location>
        <begin position="32"/>
        <end position="137"/>
    </location>
</feature>
<dbReference type="RefSeq" id="WP_183253703.1">
    <property type="nucleotide sequence ID" value="NZ_BAAAFF010000005.1"/>
</dbReference>
<sequence length="137" mass="14872">MTKAAKILEGLKVLAIASMGMLMLASPPALSQERYSVADWANTSWTDQSSGSTLDFIEFDGDIEITGVVKASGNNFDAWSGCGNVRFASDYSRFMVTYNGCGNAAYNSARLICVRRSQTTLECTNSMNTTAVRLTRK</sequence>
<keyword evidence="3" id="KW-1185">Reference proteome</keyword>
<proteinExistence type="predicted"/>
<dbReference type="AlphaFoldDB" id="A0A7W8HZK2"/>
<comment type="caution">
    <text evidence="2">The sequence shown here is derived from an EMBL/GenBank/DDBJ whole genome shotgun (WGS) entry which is preliminary data.</text>
</comment>
<keyword evidence="1" id="KW-0732">Signal</keyword>